<evidence type="ECO:0000313" key="2">
    <source>
        <dbReference type="EMBL" id="MBN9413620.1"/>
    </source>
</evidence>
<name>A0A8J7TU67_9PROT</name>
<dbReference type="AlphaFoldDB" id="A0A8J7TU67"/>
<gene>
    <name evidence="2" type="ORF">J0H12_06845</name>
</gene>
<sequence length="80" mass="8773">MTSKLYLATVLCLFNLSAYASENMREEEPYSTRAAACIRDGSTATLDAADRCIVTMGPALELAVKISEFVSRFQSSSQNR</sequence>
<evidence type="ECO:0000313" key="3">
    <source>
        <dbReference type="Proteomes" id="UP000664414"/>
    </source>
</evidence>
<keyword evidence="1" id="KW-0732">Signal</keyword>
<dbReference type="Proteomes" id="UP000664414">
    <property type="component" value="Unassembled WGS sequence"/>
</dbReference>
<evidence type="ECO:0000256" key="1">
    <source>
        <dbReference type="SAM" id="SignalP"/>
    </source>
</evidence>
<feature type="signal peptide" evidence="1">
    <location>
        <begin position="1"/>
        <end position="20"/>
    </location>
</feature>
<dbReference type="EMBL" id="JAFKGL010000030">
    <property type="protein sequence ID" value="MBN9413620.1"/>
    <property type="molecule type" value="Genomic_DNA"/>
</dbReference>
<reference evidence="2" key="1">
    <citation type="submission" date="2021-02" db="EMBL/GenBank/DDBJ databases">
        <title>Thiocyanate and organic carbon inputs drive convergent selection for specific autotrophic Afipia and Thiobacillus strains within complex microbiomes.</title>
        <authorList>
            <person name="Huddy R.J."/>
            <person name="Sachdeva R."/>
            <person name="Kadzinga F."/>
            <person name="Kantor R.S."/>
            <person name="Harrison S.T.L."/>
            <person name="Banfield J.F."/>
        </authorList>
    </citation>
    <scope>NUCLEOTIDE SEQUENCE</scope>
    <source>
        <strain evidence="2">SCN18_10_11_15_R4_P_38_20</strain>
    </source>
</reference>
<comment type="caution">
    <text evidence="2">The sequence shown here is derived from an EMBL/GenBank/DDBJ whole genome shotgun (WGS) entry which is preliminary data.</text>
</comment>
<feature type="chain" id="PRO_5035289076" evidence="1">
    <location>
        <begin position="21"/>
        <end position="80"/>
    </location>
</feature>
<proteinExistence type="predicted"/>
<protein>
    <submittedName>
        <fullName evidence="2">Uncharacterized protein</fullName>
    </submittedName>
</protein>
<accession>A0A8J7TU67</accession>
<organism evidence="2 3">
    <name type="scientific">Candidatus Paracaedimonas acanthamoebae</name>
    <dbReference type="NCBI Taxonomy" id="244581"/>
    <lineage>
        <taxon>Bacteria</taxon>
        <taxon>Pseudomonadati</taxon>
        <taxon>Pseudomonadota</taxon>
        <taxon>Alphaproteobacteria</taxon>
        <taxon>Holosporales</taxon>
        <taxon>Caedimonadaceae</taxon>
        <taxon>Candidatus Paracaedimonas</taxon>
    </lineage>
</organism>